<dbReference type="PANTHER" id="PTHR43802">
    <property type="entry name" value="ENOYL-COA HYDRATASE"/>
    <property type="match status" value="1"/>
</dbReference>
<dbReference type="Proteomes" id="UP001601992">
    <property type="component" value="Unassembled WGS sequence"/>
</dbReference>
<organism evidence="2 3">
    <name type="scientific">Nocardia jiangxiensis</name>
    <dbReference type="NCBI Taxonomy" id="282685"/>
    <lineage>
        <taxon>Bacteria</taxon>
        <taxon>Bacillati</taxon>
        <taxon>Actinomycetota</taxon>
        <taxon>Actinomycetes</taxon>
        <taxon>Mycobacteriales</taxon>
        <taxon>Nocardiaceae</taxon>
        <taxon>Nocardia</taxon>
    </lineage>
</organism>
<comment type="similarity">
    <text evidence="1">Belongs to the enoyl-CoA hydratase/isomerase family.</text>
</comment>
<comment type="caution">
    <text evidence="2">The sequence shown here is derived from an EMBL/GenBank/DDBJ whole genome shotgun (WGS) entry which is preliminary data.</text>
</comment>
<dbReference type="InterPro" id="IPR029045">
    <property type="entry name" value="ClpP/crotonase-like_dom_sf"/>
</dbReference>
<sequence>MAEILVERQGRVAVVTVHDPERRNALTRDLSAELAAAVADAENDRDVHALVVTGTPPAFCAGADLTLLGAAREEGLRAVYTGFLAVANCALPTIAAVGGAAVGAGFNLALAADIRLAGPRARFDARFLQLGLHPGGGMTWMAQRILGPQRAAAMTLFGEILDAETALAAGLVHRVVLGDHDALVAEAVDFARPAADAPRDLLIATKRTLRTTRELAAHADAVDAEIAPQLDSIDSPEFAERLAAMQARINRSPK</sequence>
<dbReference type="Pfam" id="PF00378">
    <property type="entry name" value="ECH_1"/>
    <property type="match status" value="1"/>
</dbReference>
<name>A0ABW6SA36_9NOCA</name>
<dbReference type="Gene3D" id="3.90.226.10">
    <property type="entry name" value="2-enoyl-CoA Hydratase, Chain A, domain 1"/>
    <property type="match status" value="1"/>
</dbReference>
<dbReference type="CDD" id="cd06558">
    <property type="entry name" value="crotonase-like"/>
    <property type="match status" value="1"/>
</dbReference>
<dbReference type="RefSeq" id="WP_040831854.1">
    <property type="nucleotide sequence ID" value="NZ_JBIAQY010000017.1"/>
</dbReference>
<keyword evidence="3" id="KW-1185">Reference proteome</keyword>
<gene>
    <name evidence="2" type="ORF">ACFYXQ_35980</name>
</gene>
<dbReference type="EC" id="4.2.1.17" evidence="2"/>
<dbReference type="SUPFAM" id="SSF52096">
    <property type="entry name" value="ClpP/crotonase"/>
    <property type="match status" value="1"/>
</dbReference>
<keyword evidence="2" id="KW-0456">Lyase</keyword>
<dbReference type="EMBL" id="JBIAQY010000017">
    <property type="protein sequence ID" value="MFF3573175.1"/>
    <property type="molecule type" value="Genomic_DNA"/>
</dbReference>
<protein>
    <submittedName>
        <fullName evidence="2">Enoyl-CoA hydratase</fullName>
        <ecNumber evidence="2">4.2.1.17</ecNumber>
    </submittedName>
</protein>
<evidence type="ECO:0000313" key="2">
    <source>
        <dbReference type="EMBL" id="MFF3573175.1"/>
    </source>
</evidence>
<dbReference type="InterPro" id="IPR001753">
    <property type="entry name" value="Enoyl-CoA_hydra/iso"/>
</dbReference>
<evidence type="ECO:0000256" key="1">
    <source>
        <dbReference type="ARBA" id="ARBA00005254"/>
    </source>
</evidence>
<evidence type="ECO:0000313" key="3">
    <source>
        <dbReference type="Proteomes" id="UP001601992"/>
    </source>
</evidence>
<dbReference type="GO" id="GO:0004300">
    <property type="term" value="F:enoyl-CoA hydratase activity"/>
    <property type="evidence" value="ECO:0007669"/>
    <property type="project" value="UniProtKB-EC"/>
</dbReference>
<dbReference type="NCBIfam" id="NF004525">
    <property type="entry name" value="PRK05870.1"/>
    <property type="match status" value="1"/>
</dbReference>
<reference evidence="2 3" key="1">
    <citation type="submission" date="2024-10" db="EMBL/GenBank/DDBJ databases">
        <title>The Natural Products Discovery Center: Release of the First 8490 Sequenced Strains for Exploring Actinobacteria Biosynthetic Diversity.</title>
        <authorList>
            <person name="Kalkreuter E."/>
            <person name="Kautsar S.A."/>
            <person name="Yang D."/>
            <person name="Bader C.D."/>
            <person name="Teijaro C.N."/>
            <person name="Fluegel L."/>
            <person name="Davis C.M."/>
            <person name="Simpson J.R."/>
            <person name="Lauterbach L."/>
            <person name="Steele A.D."/>
            <person name="Gui C."/>
            <person name="Meng S."/>
            <person name="Li G."/>
            <person name="Viehrig K."/>
            <person name="Ye F."/>
            <person name="Su P."/>
            <person name="Kiefer A.F."/>
            <person name="Nichols A."/>
            <person name="Cepeda A.J."/>
            <person name="Yan W."/>
            <person name="Fan B."/>
            <person name="Jiang Y."/>
            <person name="Adhikari A."/>
            <person name="Zheng C.-J."/>
            <person name="Schuster L."/>
            <person name="Cowan T.M."/>
            <person name="Smanski M.J."/>
            <person name="Chevrette M.G."/>
            <person name="De Carvalho L.P.S."/>
            <person name="Shen B."/>
        </authorList>
    </citation>
    <scope>NUCLEOTIDE SEQUENCE [LARGE SCALE GENOMIC DNA]</scope>
    <source>
        <strain evidence="2 3">NPDC002593</strain>
    </source>
</reference>
<dbReference type="PANTHER" id="PTHR43802:SF1">
    <property type="entry name" value="IP11341P-RELATED"/>
    <property type="match status" value="1"/>
</dbReference>
<accession>A0ABW6SA36</accession>
<proteinExistence type="inferred from homology"/>